<gene>
    <name evidence="1" type="ORF">AGR3A_Cc170097</name>
</gene>
<dbReference type="STRING" id="1183432.AGR3A_Cc170097"/>
<sequence>MPMLWAGARHQLPVHEKVFLHFIIPPYALSIYARRDYLKREDAYGRDPSFAFSQQHCRSRGHRACGG</sequence>
<protein>
    <submittedName>
        <fullName evidence="1">Uncharacterized protein</fullName>
    </submittedName>
</protein>
<keyword evidence="2" id="KW-1185">Reference proteome</keyword>
<reference evidence="2" key="1">
    <citation type="submission" date="2016-01" db="EMBL/GenBank/DDBJ databases">
        <authorList>
            <person name="Regsiter A."/>
            <person name="william w."/>
        </authorList>
    </citation>
    <scope>NUCLEOTIDE SEQUENCE [LARGE SCALE GENOMIC DNA]</scope>
    <source>
        <strain evidence="2">CFBP 6623</strain>
    </source>
</reference>
<evidence type="ECO:0000313" key="1">
    <source>
        <dbReference type="EMBL" id="CUX11868.1"/>
    </source>
</evidence>
<dbReference type="Proteomes" id="UP000191988">
    <property type="component" value="Unassembled WGS sequence"/>
</dbReference>
<accession>A0A1S7NUR9</accession>
<proteinExistence type="predicted"/>
<organism evidence="1 2">
    <name type="scientific">Agrobacterium tomkonis CFBP 6623</name>
    <dbReference type="NCBI Taxonomy" id="1183432"/>
    <lineage>
        <taxon>Bacteria</taxon>
        <taxon>Pseudomonadati</taxon>
        <taxon>Pseudomonadota</taxon>
        <taxon>Alphaproteobacteria</taxon>
        <taxon>Hyphomicrobiales</taxon>
        <taxon>Rhizobiaceae</taxon>
        <taxon>Rhizobium/Agrobacterium group</taxon>
        <taxon>Agrobacterium</taxon>
        <taxon>Agrobacterium tumefaciens complex</taxon>
    </lineage>
</organism>
<name>A0A1S7NUR9_9HYPH</name>
<evidence type="ECO:0000313" key="2">
    <source>
        <dbReference type="Proteomes" id="UP000191988"/>
    </source>
</evidence>
<dbReference type="AlphaFoldDB" id="A0A1S7NUR9"/>
<dbReference type="EMBL" id="FBWK01000009">
    <property type="protein sequence ID" value="CUX11868.1"/>
    <property type="molecule type" value="Genomic_DNA"/>
</dbReference>